<dbReference type="Pfam" id="PF03633">
    <property type="entry name" value="Glyco_hydro_65C"/>
    <property type="match status" value="1"/>
</dbReference>
<accession>A0A4R6P2K6</accession>
<evidence type="ECO:0000313" key="3">
    <source>
        <dbReference type="EMBL" id="TDP31495.1"/>
    </source>
</evidence>
<dbReference type="SUPFAM" id="SSF48208">
    <property type="entry name" value="Six-hairpin glycosidases"/>
    <property type="match status" value="1"/>
</dbReference>
<dbReference type="InterPro" id="IPR008928">
    <property type="entry name" value="6-hairpin_glycosidase_sf"/>
</dbReference>
<dbReference type="GO" id="GO:0005975">
    <property type="term" value="P:carbohydrate metabolic process"/>
    <property type="evidence" value="ECO:0007669"/>
    <property type="project" value="InterPro"/>
</dbReference>
<evidence type="ECO:0000313" key="4">
    <source>
        <dbReference type="Proteomes" id="UP000295087"/>
    </source>
</evidence>
<name>A0A4R6P2K6_NOCIG</name>
<proteinExistence type="predicted"/>
<reference evidence="3 4" key="1">
    <citation type="submission" date="2019-03" db="EMBL/GenBank/DDBJ databases">
        <title>Genomic Encyclopedia of Type Strains, Phase IV (KMG-IV): sequencing the most valuable type-strain genomes for metagenomic binning, comparative biology and taxonomic classification.</title>
        <authorList>
            <person name="Goeker M."/>
        </authorList>
    </citation>
    <scope>NUCLEOTIDE SEQUENCE [LARGE SCALE GENOMIC DNA]</scope>
    <source>
        <strain evidence="3 4">DSM 44496</strain>
    </source>
</reference>
<dbReference type="Proteomes" id="UP000295087">
    <property type="component" value="Unassembled WGS sequence"/>
</dbReference>
<protein>
    <recommendedName>
        <fullName evidence="2">Glycoside hydrolase family 65 C-terminal domain-containing protein</fullName>
    </recommendedName>
</protein>
<evidence type="ECO:0000256" key="1">
    <source>
        <dbReference type="SAM" id="MobiDB-lite"/>
    </source>
</evidence>
<keyword evidence="4" id="KW-1185">Reference proteome</keyword>
<sequence>MAGTADMGLRCYSGIETRNDTLRLHPVLPAELGSGELTISYRGQLDCLDQDTGDLFIERDSGASPDCAMSLRNPASRSAGTSASSALSVIEPTQ</sequence>
<dbReference type="AlphaFoldDB" id="A0A4R6P2K6"/>
<gene>
    <name evidence="3" type="ORF">DFR75_108100</name>
</gene>
<dbReference type="EMBL" id="SNXK01000008">
    <property type="protein sequence ID" value="TDP31495.1"/>
    <property type="molecule type" value="Genomic_DNA"/>
</dbReference>
<comment type="caution">
    <text evidence="3">The sequence shown here is derived from an EMBL/GenBank/DDBJ whole genome shotgun (WGS) entry which is preliminary data.</text>
</comment>
<evidence type="ECO:0000259" key="2">
    <source>
        <dbReference type="Pfam" id="PF03633"/>
    </source>
</evidence>
<feature type="region of interest" description="Disordered" evidence="1">
    <location>
        <begin position="62"/>
        <end position="94"/>
    </location>
</feature>
<feature type="domain" description="Glycoside hydrolase family 65 C-terminal" evidence="2">
    <location>
        <begin position="16"/>
        <end position="45"/>
    </location>
</feature>
<dbReference type="RefSeq" id="WP_371851947.1">
    <property type="nucleotide sequence ID" value="NZ_SNXK01000008.1"/>
</dbReference>
<organism evidence="3 4">
    <name type="scientific">Nocardia ignorata</name>
    <dbReference type="NCBI Taxonomy" id="145285"/>
    <lineage>
        <taxon>Bacteria</taxon>
        <taxon>Bacillati</taxon>
        <taxon>Actinomycetota</taxon>
        <taxon>Actinomycetes</taxon>
        <taxon>Mycobacteriales</taxon>
        <taxon>Nocardiaceae</taxon>
        <taxon>Nocardia</taxon>
    </lineage>
</organism>
<dbReference type="InterPro" id="IPR005194">
    <property type="entry name" value="Glyco_hydro_65_C"/>
</dbReference>
<feature type="compositionally biased region" description="Low complexity" evidence="1">
    <location>
        <begin position="75"/>
        <end position="88"/>
    </location>
</feature>